<dbReference type="InterPro" id="IPR036770">
    <property type="entry name" value="Ankyrin_rpt-contain_sf"/>
</dbReference>
<reference evidence="4 5" key="1">
    <citation type="submission" date="2024-11" db="EMBL/GenBank/DDBJ databases">
        <title>Chromosome-level genome assembly of Eucalyptus globulus Labill. provides insights into its genome evolution.</title>
        <authorList>
            <person name="Li X."/>
        </authorList>
    </citation>
    <scope>NUCLEOTIDE SEQUENCE [LARGE SCALE GENOMIC DNA]</scope>
    <source>
        <strain evidence="4">CL2024</strain>
        <tissue evidence="4">Fresh tender leaves</tissue>
    </source>
</reference>
<dbReference type="PROSITE" id="PS50297">
    <property type="entry name" value="ANK_REP_REGION"/>
    <property type="match status" value="1"/>
</dbReference>
<protein>
    <recommendedName>
        <fullName evidence="3">PGG domain-containing protein</fullName>
    </recommendedName>
</protein>
<keyword evidence="2" id="KW-0812">Transmembrane</keyword>
<dbReference type="SMART" id="SM00248">
    <property type="entry name" value="ANK"/>
    <property type="match status" value="2"/>
</dbReference>
<evidence type="ECO:0000256" key="1">
    <source>
        <dbReference type="PROSITE-ProRule" id="PRU00023"/>
    </source>
</evidence>
<dbReference type="Pfam" id="PF13962">
    <property type="entry name" value="PGG"/>
    <property type="match status" value="1"/>
</dbReference>
<keyword evidence="2" id="KW-1133">Transmembrane helix</keyword>
<dbReference type="PROSITE" id="PS50088">
    <property type="entry name" value="ANK_REPEAT"/>
    <property type="match status" value="1"/>
</dbReference>
<dbReference type="InterPro" id="IPR002110">
    <property type="entry name" value="Ankyrin_rpt"/>
</dbReference>
<evidence type="ECO:0000313" key="4">
    <source>
        <dbReference type="EMBL" id="KAL3747119.1"/>
    </source>
</evidence>
<accession>A0ABD3L949</accession>
<dbReference type="Proteomes" id="UP001634007">
    <property type="component" value="Unassembled WGS sequence"/>
</dbReference>
<dbReference type="AlphaFoldDB" id="A0ABD3L949"/>
<feature type="transmembrane region" description="Helical" evidence="2">
    <location>
        <begin position="499"/>
        <end position="517"/>
    </location>
</feature>
<gene>
    <name evidence="4" type="ORF">ACJRO7_015972</name>
</gene>
<proteinExistence type="predicted"/>
<dbReference type="EMBL" id="JBJKBG010000003">
    <property type="protein sequence ID" value="KAL3747119.1"/>
    <property type="molecule type" value="Genomic_DNA"/>
</dbReference>
<feature type="transmembrane region" description="Helical" evidence="2">
    <location>
        <begin position="610"/>
        <end position="635"/>
    </location>
</feature>
<dbReference type="Gene3D" id="1.25.40.20">
    <property type="entry name" value="Ankyrin repeat-containing domain"/>
    <property type="match status" value="1"/>
</dbReference>
<keyword evidence="1" id="KW-0040">ANK repeat</keyword>
<organism evidence="4 5">
    <name type="scientific">Eucalyptus globulus</name>
    <name type="common">Tasmanian blue gum</name>
    <dbReference type="NCBI Taxonomy" id="34317"/>
    <lineage>
        <taxon>Eukaryota</taxon>
        <taxon>Viridiplantae</taxon>
        <taxon>Streptophyta</taxon>
        <taxon>Embryophyta</taxon>
        <taxon>Tracheophyta</taxon>
        <taxon>Spermatophyta</taxon>
        <taxon>Magnoliopsida</taxon>
        <taxon>eudicotyledons</taxon>
        <taxon>Gunneridae</taxon>
        <taxon>Pentapetalae</taxon>
        <taxon>rosids</taxon>
        <taxon>malvids</taxon>
        <taxon>Myrtales</taxon>
        <taxon>Myrtaceae</taxon>
        <taxon>Myrtoideae</taxon>
        <taxon>Eucalypteae</taxon>
        <taxon>Eucalyptus</taxon>
    </lineage>
</organism>
<dbReference type="Pfam" id="PF12796">
    <property type="entry name" value="Ank_2"/>
    <property type="match status" value="1"/>
</dbReference>
<name>A0ABD3L949_EUCGL</name>
<dbReference type="PANTHER" id="PTHR24177:SF365">
    <property type="entry name" value="ANKYRIN REPEAT-CONTAINING PROTEIN NPR4-LIKE ISOFORM X1"/>
    <property type="match status" value="1"/>
</dbReference>
<evidence type="ECO:0000313" key="5">
    <source>
        <dbReference type="Proteomes" id="UP001634007"/>
    </source>
</evidence>
<dbReference type="InterPro" id="IPR026961">
    <property type="entry name" value="PGG_dom"/>
</dbReference>
<feature type="transmembrane region" description="Helical" evidence="2">
    <location>
        <begin position="537"/>
        <end position="561"/>
    </location>
</feature>
<feature type="repeat" description="ANK" evidence="1">
    <location>
        <begin position="122"/>
        <end position="154"/>
    </location>
</feature>
<sequence>MATQPTPGICSSSKRETIGHRQYDVRLSVPLDPSQSRGAPEYFEEEVDEPYYRPLLRAAFKGDWESATRFFEQDAASKMAKITTRSETLLHIAALSAHDQFLENLVGLLSPNPVALEMVDCDGRTALHNAVLCGRIRMVKALVRSNPKLTQLADKEGRVPLGISAQEASMRKEIVWFLATSTTDEGANQPFSSSSAIDTMIELTYASHHDITLYLAGRYPDLLTKKSTKYYDLSIVGALAVMKSDFPSGTRLSVLEALIYKCIPVNLSYKPTNKNSDPALRCPLRSLWNAVKSVVPIIKRVHEVKLRHMAAIELAKQVCMAISYMNITEIIEFFGMGDVQGLLYQATANGISEIVKLCIQFFPELIHFRPAGKSLPIVAVAFRRARTLGLFLKLSSTAESSLVLRPTLNDSMAMMHAVAVYSPRSDVVTKVAGAAFGMQRELQWYKIVESCLISHVTKLPWLKRHLEDIPITLWNAFVENHKELLENGEKWVKDTANSCMLVSTLIATILFAAAFTVPGGNDDNTGVPLLLGQDSLLVFAISDALGLLSSVTAILLFLAILTSRYEAQDFLYSLPKKILMGLCFLFLSLAFMLVAFAATLTMVLEKRLEWILIPIILLSSIPVALFAILQLPLLFQMVQSTYGSSIFRPEDIWDGVN</sequence>
<keyword evidence="5" id="KW-1185">Reference proteome</keyword>
<keyword evidence="2" id="KW-0472">Membrane</keyword>
<evidence type="ECO:0000259" key="3">
    <source>
        <dbReference type="Pfam" id="PF13962"/>
    </source>
</evidence>
<feature type="transmembrane region" description="Helical" evidence="2">
    <location>
        <begin position="582"/>
        <end position="604"/>
    </location>
</feature>
<comment type="caution">
    <text evidence="4">The sequence shown here is derived from an EMBL/GenBank/DDBJ whole genome shotgun (WGS) entry which is preliminary data.</text>
</comment>
<dbReference type="PANTHER" id="PTHR24177">
    <property type="entry name" value="CASKIN"/>
    <property type="match status" value="1"/>
</dbReference>
<dbReference type="SUPFAM" id="SSF48403">
    <property type="entry name" value="Ankyrin repeat"/>
    <property type="match status" value="1"/>
</dbReference>
<feature type="domain" description="PGG" evidence="3">
    <location>
        <begin position="489"/>
        <end position="602"/>
    </location>
</feature>
<evidence type="ECO:0000256" key="2">
    <source>
        <dbReference type="SAM" id="Phobius"/>
    </source>
</evidence>